<dbReference type="InterPro" id="IPR005333">
    <property type="entry name" value="Transcription_factor_TCP"/>
</dbReference>
<dbReference type="AlphaFoldDB" id="A0A6J1AAD2"/>
<dbReference type="PANTHER" id="PTHR31072:SF15">
    <property type="entry name" value="TRANSCRIPTION FACTOR TCP19-LIKE"/>
    <property type="match status" value="1"/>
</dbReference>
<comment type="subcellular location">
    <subcellularLocation>
        <location evidence="1">Nucleus</location>
    </subcellularLocation>
</comment>
<evidence type="ECO:0000256" key="1">
    <source>
        <dbReference type="ARBA" id="ARBA00004123"/>
    </source>
</evidence>
<dbReference type="OrthoDB" id="1928965at2759"/>
<evidence type="ECO:0000256" key="5">
    <source>
        <dbReference type="ARBA" id="ARBA00023242"/>
    </source>
</evidence>
<reference evidence="9" key="1">
    <citation type="submission" date="2025-08" db="UniProtKB">
        <authorList>
            <consortium name="RefSeq"/>
        </authorList>
    </citation>
    <scope>IDENTIFICATION</scope>
    <source>
        <tissue evidence="9">Leaf</tissue>
    </source>
</reference>
<dbReference type="PANTHER" id="PTHR31072">
    <property type="entry name" value="TRANSCRIPTION FACTOR TCP4-RELATED"/>
    <property type="match status" value="1"/>
</dbReference>
<proteinExistence type="predicted"/>
<evidence type="ECO:0000313" key="9">
    <source>
        <dbReference type="RefSeq" id="XP_021283674.1"/>
    </source>
</evidence>
<dbReference type="GO" id="GO:0003700">
    <property type="term" value="F:DNA-binding transcription factor activity"/>
    <property type="evidence" value="ECO:0007669"/>
    <property type="project" value="InterPro"/>
</dbReference>
<feature type="compositionally biased region" description="Low complexity" evidence="6">
    <location>
        <begin position="79"/>
        <end position="100"/>
    </location>
</feature>
<evidence type="ECO:0000256" key="6">
    <source>
        <dbReference type="SAM" id="MobiDB-lite"/>
    </source>
</evidence>
<keyword evidence="8" id="KW-1185">Reference proteome</keyword>
<feature type="compositionally biased region" description="Basic and acidic residues" evidence="6">
    <location>
        <begin position="116"/>
        <end position="129"/>
    </location>
</feature>
<keyword evidence="2" id="KW-0805">Transcription regulation</keyword>
<dbReference type="GO" id="GO:0043565">
    <property type="term" value="F:sequence-specific DNA binding"/>
    <property type="evidence" value="ECO:0007669"/>
    <property type="project" value="TreeGrafter"/>
</dbReference>
<evidence type="ECO:0000256" key="3">
    <source>
        <dbReference type="ARBA" id="ARBA00023125"/>
    </source>
</evidence>
<dbReference type="RefSeq" id="XP_021283674.1">
    <property type="nucleotide sequence ID" value="XM_021427999.1"/>
</dbReference>
<dbReference type="GO" id="GO:0005634">
    <property type="term" value="C:nucleus"/>
    <property type="evidence" value="ECO:0007669"/>
    <property type="project" value="UniProtKB-SubCell"/>
</dbReference>
<evidence type="ECO:0000313" key="8">
    <source>
        <dbReference type="Proteomes" id="UP000504621"/>
    </source>
</evidence>
<keyword evidence="5" id="KW-0539">Nucleus</keyword>
<dbReference type="PROSITE" id="PS51369">
    <property type="entry name" value="TCP"/>
    <property type="match status" value="1"/>
</dbReference>
<feature type="region of interest" description="Disordered" evidence="6">
    <location>
        <begin position="243"/>
        <end position="267"/>
    </location>
</feature>
<feature type="compositionally biased region" description="Low complexity" evidence="6">
    <location>
        <begin position="243"/>
        <end position="257"/>
    </location>
</feature>
<evidence type="ECO:0000259" key="7">
    <source>
        <dbReference type="PROSITE" id="PS51369"/>
    </source>
</evidence>
<feature type="domain" description="TCP" evidence="7">
    <location>
        <begin position="166"/>
        <end position="220"/>
    </location>
</feature>
<dbReference type="Proteomes" id="UP000504621">
    <property type="component" value="Unplaced"/>
</dbReference>
<dbReference type="GeneID" id="110416141"/>
<name>A0A6J1AAD2_9ROSI</name>
<feature type="region of interest" description="Disordered" evidence="6">
    <location>
        <begin position="48"/>
        <end position="131"/>
    </location>
</feature>
<keyword evidence="3" id="KW-0238">DNA-binding</keyword>
<gene>
    <name evidence="9" type="primary">LOC110416141</name>
</gene>
<dbReference type="InterPro" id="IPR017887">
    <property type="entry name" value="TF_TCP_subgr"/>
</dbReference>
<feature type="region of interest" description="Disordered" evidence="6">
    <location>
        <begin position="406"/>
        <end position="427"/>
    </location>
</feature>
<dbReference type="Pfam" id="PF03634">
    <property type="entry name" value="TCP"/>
    <property type="match status" value="1"/>
</dbReference>
<protein>
    <submittedName>
        <fullName evidence="9">Transcription factor TCP9-like</fullName>
    </submittedName>
</protein>
<organism evidence="8 9">
    <name type="scientific">Herrania umbratica</name>
    <dbReference type="NCBI Taxonomy" id="108875"/>
    <lineage>
        <taxon>Eukaryota</taxon>
        <taxon>Viridiplantae</taxon>
        <taxon>Streptophyta</taxon>
        <taxon>Embryophyta</taxon>
        <taxon>Tracheophyta</taxon>
        <taxon>Spermatophyta</taxon>
        <taxon>Magnoliopsida</taxon>
        <taxon>eudicotyledons</taxon>
        <taxon>Gunneridae</taxon>
        <taxon>Pentapetalae</taxon>
        <taxon>rosids</taxon>
        <taxon>malvids</taxon>
        <taxon>Malvales</taxon>
        <taxon>Malvaceae</taxon>
        <taxon>Byttnerioideae</taxon>
        <taxon>Herrania</taxon>
    </lineage>
</organism>
<accession>A0A6J1AAD2</accession>
<evidence type="ECO:0000256" key="2">
    <source>
        <dbReference type="ARBA" id="ARBA00023015"/>
    </source>
</evidence>
<sequence length="460" mass="49429">MVLFCPFALFLITLLLLLIFVEIFPFVHFHVYRFIILRVLTSSPFPDRNESQENFPLVPWQKSNTTQFRDMDPDDDGGTSDLSTSAGEPNTSTAATANNKNNDKNCENSAHPLMPLKEEPIDSDPDHKTHPSPPIGVVPVAMQIQQMPMQIPAMPMPVSTAKRSSTKDRHTKVEGRGRRIRIPATCAARIFQLTRELGHKSDGETVRWLLEHAEQAIIEATGTGTVPAIAVSVGGTLKIPTTSSANASNNNNSNNNNQIDDGAIKKRKRPANSEFCDISDGIPFAVSQSQQQLVTQASGLAPVTPQGVVPVWAVGNTGMMVPANAFWMIPQPAATAAGNGLTNQQPSPQMWTLSPSLTPVFNVAARPISSFVATTNQVQAVVCNGLSTLALNTSSTPVGATVAKKSTMAPSVSSGGNGSGSTGGKPQLLRDFSLEIYDKQELQFMGRSGNHHQQMQASKP</sequence>
<evidence type="ECO:0000256" key="4">
    <source>
        <dbReference type="ARBA" id="ARBA00023163"/>
    </source>
</evidence>
<keyword evidence="4" id="KW-0804">Transcription</keyword>